<keyword evidence="7" id="KW-1185">Reference proteome</keyword>
<dbReference type="PANTHER" id="PTHR43585">
    <property type="entry name" value="FUMIPYRROLE BIOSYNTHESIS PROTEIN C"/>
    <property type="match status" value="1"/>
</dbReference>
<evidence type="ECO:0000256" key="1">
    <source>
        <dbReference type="ARBA" id="ARBA00022598"/>
    </source>
</evidence>
<dbReference type="Gene3D" id="3.30.470.20">
    <property type="entry name" value="ATP-grasp fold, B domain"/>
    <property type="match status" value="1"/>
</dbReference>
<dbReference type="Proteomes" id="UP000298216">
    <property type="component" value="Unassembled WGS sequence"/>
</dbReference>
<dbReference type="InterPro" id="IPR011761">
    <property type="entry name" value="ATP-grasp"/>
</dbReference>
<dbReference type="GO" id="GO:0005524">
    <property type="term" value="F:ATP binding"/>
    <property type="evidence" value="ECO:0007669"/>
    <property type="project" value="UniProtKB-UniRule"/>
</dbReference>
<comment type="caution">
    <text evidence="6">The sequence shown here is derived from an EMBL/GenBank/DDBJ whole genome shotgun (WGS) entry which is preliminary data.</text>
</comment>
<evidence type="ECO:0000313" key="6">
    <source>
        <dbReference type="EMBL" id="TFW13551.1"/>
    </source>
</evidence>
<dbReference type="Pfam" id="PF13535">
    <property type="entry name" value="ATP-grasp_4"/>
    <property type="match status" value="1"/>
</dbReference>
<evidence type="ECO:0000259" key="5">
    <source>
        <dbReference type="PROSITE" id="PS50975"/>
    </source>
</evidence>
<dbReference type="PANTHER" id="PTHR43585:SF2">
    <property type="entry name" value="ATP-GRASP ENZYME FSQD"/>
    <property type="match status" value="1"/>
</dbReference>
<dbReference type="SUPFAM" id="SSF56059">
    <property type="entry name" value="Glutathione synthetase ATP-binding domain-like"/>
    <property type="match status" value="1"/>
</dbReference>
<protein>
    <submittedName>
        <fullName evidence="6">ATP-grasp domain-containing protein</fullName>
    </submittedName>
</protein>
<proteinExistence type="predicted"/>
<evidence type="ECO:0000256" key="2">
    <source>
        <dbReference type="ARBA" id="ARBA00022741"/>
    </source>
</evidence>
<keyword evidence="3 4" id="KW-0067">ATP-binding</keyword>
<sequence>MDAKKSVALVLGANAGQADLIRYLVQHDWSVTVCAHRPGGTGAKLANAFKLQDVSDVQGVTALAKEIRADLVYSVSSDIAVPAVVEASSALGLPYYFDPALVALLDDKAALRGKLNDAGLSVVPYVRARTIADCAKWSAYPCMVKPADSQGQRGVAKVMSADGLEPALQNAIALSPTGTAIVEGWLDGVEISYNVLVADGCAIVNEVSERLVHGDHLVGVPRGHLIPPVAVDEEVCRQGTELVEAVIALLGIKDGALYFQMKATSQGPRIIEIAPRLDGCHIWRLMKASRNLDFLDLSVRRLLGEDVSAAAKGDDPDGVYELMFQQAPPGTVFDASAFPKPKDAIYHEYRYEDGEPILPINGRLEVVGYYVRKCQE</sequence>
<evidence type="ECO:0000256" key="4">
    <source>
        <dbReference type="PROSITE-ProRule" id="PRU00409"/>
    </source>
</evidence>
<feature type="domain" description="ATP-grasp" evidence="5">
    <location>
        <begin position="112"/>
        <end position="303"/>
    </location>
</feature>
<accession>A0A4Y9RZA1</accession>
<keyword evidence="1" id="KW-0436">Ligase</keyword>
<dbReference type="PROSITE" id="PS50975">
    <property type="entry name" value="ATP_GRASP"/>
    <property type="match status" value="1"/>
</dbReference>
<dbReference type="InterPro" id="IPR052032">
    <property type="entry name" value="ATP-dep_AA_Ligase"/>
</dbReference>
<name>A0A4Y9RZA1_9CAUL</name>
<dbReference type="Gene3D" id="3.40.50.20">
    <property type="match status" value="1"/>
</dbReference>
<evidence type="ECO:0000256" key="3">
    <source>
        <dbReference type="ARBA" id="ARBA00022840"/>
    </source>
</evidence>
<dbReference type="Gene3D" id="3.30.1490.20">
    <property type="entry name" value="ATP-grasp fold, A domain"/>
    <property type="match status" value="1"/>
</dbReference>
<dbReference type="AlphaFoldDB" id="A0A4Y9RZA1"/>
<dbReference type="EMBL" id="SPVH01000004">
    <property type="protein sequence ID" value="TFW13551.1"/>
    <property type="molecule type" value="Genomic_DNA"/>
</dbReference>
<dbReference type="OrthoDB" id="9765608at2"/>
<dbReference type="GO" id="GO:0046872">
    <property type="term" value="F:metal ion binding"/>
    <property type="evidence" value="ECO:0007669"/>
    <property type="project" value="InterPro"/>
</dbReference>
<dbReference type="InterPro" id="IPR013815">
    <property type="entry name" value="ATP_grasp_subdomain_1"/>
</dbReference>
<reference evidence="6 7" key="1">
    <citation type="submission" date="2019-03" db="EMBL/GenBank/DDBJ databases">
        <title>Draft genome of Brevundimonas sp. a heavy metal resistant soil bacteria.</title>
        <authorList>
            <person name="Soto J."/>
        </authorList>
    </citation>
    <scope>NUCLEOTIDE SEQUENCE [LARGE SCALE GENOMIC DNA]</scope>
    <source>
        <strain evidence="6 7">B-10</strain>
    </source>
</reference>
<keyword evidence="2 4" id="KW-0547">Nucleotide-binding</keyword>
<gene>
    <name evidence="6" type="ORF">EGY25_06355</name>
</gene>
<evidence type="ECO:0000313" key="7">
    <source>
        <dbReference type="Proteomes" id="UP000298216"/>
    </source>
</evidence>
<dbReference type="GO" id="GO:0016874">
    <property type="term" value="F:ligase activity"/>
    <property type="evidence" value="ECO:0007669"/>
    <property type="project" value="UniProtKB-KW"/>
</dbReference>
<organism evidence="6 7">
    <name type="scientific">Brevundimonas intermedia</name>
    <dbReference type="NCBI Taxonomy" id="74315"/>
    <lineage>
        <taxon>Bacteria</taxon>
        <taxon>Pseudomonadati</taxon>
        <taxon>Pseudomonadota</taxon>
        <taxon>Alphaproteobacteria</taxon>
        <taxon>Caulobacterales</taxon>
        <taxon>Caulobacteraceae</taxon>
        <taxon>Brevundimonas</taxon>
    </lineage>
</organism>
<dbReference type="RefSeq" id="WP_135194192.1">
    <property type="nucleotide sequence ID" value="NZ_SPVH01000004.1"/>
</dbReference>